<dbReference type="EMBL" id="WUUK01000001">
    <property type="protein sequence ID" value="MXQ50106.1"/>
    <property type="molecule type" value="Genomic_DNA"/>
</dbReference>
<dbReference type="CDD" id="cd02440">
    <property type="entry name" value="AdoMet_MTases"/>
    <property type="match status" value="1"/>
</dbReference>
<comment type="caution">
    <text evidence="2">The sequence shown here is derived from an EMBL/GenBank/DDBJ whole genome shotgun (WGS) entry which is preliminary data.</text>
</comment>
<evidence type="ECO:0000259" key="1">
    <source>
        <dbReference type="Pfam" id="PF08241"/>
    </source>
</evidence>
<dbReference type="RefSeq" id="WP_160652013.1">
    <property type="nucleotide sequence ID" value="NZ_JBHRWU010000001.1"/>
</dbReference>
<dbReference type="AlphaFoldDB" id="A0A6N8TZJ1"/>
<evidence type="ECO:0000313" key="3">
    <source>
        <dbReference type="Proteomes" id="UP000436284"/>
    </source>
</evidence>
<proteinExistence type="predicted"/>
<keyword evidence="2" id="KW-0808">Transferase</keyword>
<reference evidence="2 3" key="1">
    <citation type="submission" date="2019-12" db="EMBL/GenBank/DDBJ databases">
        <title>Salinicoccus cyprini sp. nov., isolated from gastro-intestinal tract of mirror carp, Cyprinus carpio var. specularis, collected from Gobind Sagar Reservoir, Himachal Pradesh, India.</title>
        <authorList>
            <person name="Talwar C."/>
            <person name="Singh A.K."/>
            <person name="Lal R."/>
            <person name="Negi R.K."/>
        </authorList>
    </citation>
    <scope>NUCLEOTIDE SEQUENCE [LARGE SCALE GENOMIC DNA]</scope>
    <source>
        <strain evidence="2 3">J-82</strain>
    </source>
</reference>
<accession>A0A6N8TZJ1</accession>
<protein>
    <submittedName>
        <fullName evidence="2">Methyltransferase domain-containing protein</fullName>
    </submittedName>
</protein>
<dbReference type="PANTHER" id="PTHR42912">
    <property type="entry name" value="METHYLTRANSFERASE"/>
    <property type="match status" value="1"/>
</dbReference>
<keyword evidence="3" id="KW-1185">Reference proteome</keyword>
<dbReference type="OrthoDB" id="465705at2"/>
<evidence type="ECO:0000313" key="2">
    <source>
        <dbReference type="EMBL" id="MXQ50106.1"/>
    </source>
</evidence>
<sequence length="212" mass="24784">MNNDKLIKFYGGNFPDLFEIERRCMDRDNFVLNYLDRHLSDGLILDVGAGNGYSVEKLVKPTRQIIAMEPDETMIDLKKSLIWSKGVAQDIPFHDNSFDMMYSTWAFFFDGIEDIEEGISEIERVVKPTGKLIIIDNYGNDEFTSLADASIHSDPDFWTERGFEYEIIHTEFRFDNIDEARKLFTFYFGEKGRNINKLEFEYKVVAYTKTVK</sequence>
<dbReference type="InterPro" id="IPR050508">
    <property type="entry name" value="Methyltransf_Superfamily"/>
</dbReference>
<dbReference type="InterPro" id="IPR013216">
    <property type="entry name" value="Methyltransf_11"/>
</dbReference>
<dbReference type="Gene3D" id="3.40.50.150">
    <property type="entry name" value="Vaccinia Virus protein VP39"/>
    <property type="match status" value="1"/>
</dbReference>
<feature type="domain" description="Methyltransferase type 11" evidence="1">
    <location>
        <begin position="45"/>
        <end position="134"/>
    </location>
</feature>
<dbReference type="InterPro" id="IPR029063">
    <property type="entry name" value="SAM-dependent_MTases_sf"/>
</dbReference>
<dbReference type="GO" id="GO:0008757">
    <property type="term" value="F:S-adenosylmethionine-dependent methyltransferase activity"/>
    <property type="evidence" value="ECO:0007669"/>
    <property type="project" value="InterPro"/>
</dbReference>
<keyword evidence="2" id="KW-0489">Methyltransferase</keyword>
<gene>
    <name evidence="2" type="ORF">GQ671_02170</name>
</gene>
<organism evidence="2 3">
    <name type="scientific">Salinicoccus hispanicus</name>
    <dbReference type="NCBI Taxonomy" id="157225"/>
    <lineage>
        <taxon>Bacteria</taxon>
        <taxon>Bacillati</taxon>
        <taxon>Bacillota</taxon>
        <taxon>Bacilli</taxon>
        <taxon>Bacillales</taxon>
        <taxon>Staphylococcaceae</taxon>
        <taxon>Salinicoccus</taxon>
    </lineage>
</organism>
<dbReference type="GO" id="GO:0032259">
    <property type="term" value="P:methylation"/>
    <property type="evidence" value="ECO:0007669"/>
    <property type="project" value="UniProtKB-KW"/>
</dbReference>
<dbReference type="Proteomes" id="UP000436284">
    <property type="component" value="Unassembled WGS sequence"/>
</dbReference>
<dbReference type="SUPFAM" id="SSF53335">
    <property type="entry name" value="S-adenosyl-L-methionine-dependent methyltransferases"/>
    <property type="match status" value="1"/>
</dbReference>
<name>A0A6N8TZJ1_9STAP</name>
<dbReference type="Pfam" id="PF08241">
    <property type="entry name" value="Methyltransf_11"/>
    <property type="match status" value="1"/>
</dbReference>